<dbReference type="Proteomes" id="UP000288102">
    <property type="component" value="Unassembled WGS sequence"/>
</dbReference>
<proteinExistence type="predicted"/>
<dbReference type="RefSeq" id="WP_127337582.1">
    <property type="nucleotide sequence ID" value="NZ_QWDM01000003.1"/>
</dbReference>
<dbReference type="OrthoDB" id="1247141at2"/>
<organism evidence="1 2">
    <name type="scientific">Flavobacterium cupreum</name>
    <dbReference type="NCBI Taxonomy" id="2133766"/>
    <lineage>
        <taxon>Bacteria</taxon>
        <taxon>Pseudomonadati</taxon>
        <taxon>Bacteroidota</taxon>
        <taxon>Flavobacteriia</taxon>
        <taxon>Flavobacteriales</taxon>
        <taxon>Flavobacteriaceae</taxon>
        <taxon>Flavobacterium</taxon>
    </lineage>
</organism>
<gene>
    <name evidence="1" type="ORF">D0817_06540</name>
</gene>
<evidence type="ECO:0000313" key="2">
    <source>
        <dbReference type="Proteomes" id="UP000288102"/>
    </source>
</evidence>
<sequence>MNENRKKSSELLKKIISSDTFKQQENLVAERRKSIKTGDNVIHLQYLGVFENEEIEDINQILKKAELELSSYNYSGIAQNNIESYTLITFLVINQPLIIELLKGLATNAAWDIIKETIFFARDKIKRKKISKVTSASVEEKDITFGLKVNLDENTSFSFELKGNLSDEVIEHSLDKVLDFLKDQKIKTTYQIPDFVKFSEKDNKWVKIDVMKEIKKKSKKGK</sequence>
<dbReference type="AlphaFoldDB" id="A0A434AAX4"/>
<name>A0A434AAX4_9FLAO</name>
<protein>
    <submittedName>
        <fullName evidence="1">Uncharacterized protein</fullName>
    </submittedName>
</protein>
<keyword evidence="2" id="KW-1185">Reference proteome</keyword>
<evidence type="ECO:0000313" key="1">
    <source>
        <dbReference type="EMBL" id="RUT71530.1"/>
    </source>
</evidence>
<reference evidence="2" key="1">
    <citation type="journal article" date="2019" name="Syst. Appl. Microbiol.">
        <title>Flavobacterium circumlabens sp. nov. and Flavobacterium cupreum sp. nov., two psychrotrophic species isolated from Antarctic environmental samples.</title>
        <authorList>
            <person name="Kralova S."/>
            <person name="Busse H.-J."/>
            <person name="Svec P."/>
            <person name="Maslanova I."/>
            <person name="Stankova E."/>
            <person name="Bartak M."/>
            <person name="Sedlacek I."/>
        </authorList>
    </citation>
    <scope>NUCLEOTIDE SEQUENCE [LARGE SCALE GENOMIC DNA]</scope>
    <source>
        <strain evidence="2">CCM 8825</strain>
    </source>
</reference>
<dbReference type="EMBL" id="QWDM01000003">
    <property type="protein sequence ID" value="RUT71530.1"/>
    <property type="molecule type" value="Genomic_DNA"/>
</dbReference>
<accession>A0A434AAX4</accession>
<comment type="caution">
    <text evidence="1">The sequence shown here is derived from an EMBL/GenBank/DDBJ whole genome shotgun (WGS) entry which is preliminary data.</text>
</comment>